<dbReference type="PANTHER" id="PTHR35218">
    <property type="entry name" value="RNASE H DOMAIN-CONTAINING PROTEIN"/>
    <property type="match status" value="1"/>
</dbReference>
<dbReference type="Gene3D" id="3.60.10.10">
    <property type="entry name" value="Endonuclease/exonuclease/phosphatase"/>
    <property type="match status" value="1"/>
</dbReference>
<organism evidence="1 2">
    <name type="scientific">Gossypium arboreum</name>
    <name type="common">Tree cotton</name>
    <name type="synonym">Gossypium nanking</name>
    <dbReference type="NCBI Taxonomy" id="29729"/>
    <lineage>
        <taxon>Eukaryota</taxon>
        <taxon>Viridiplantae</taxon>
        <taxon>Streptophyta</taxon>
        <taxon>Embryophyta</taxon>
        <taxon>Tracheophyta</taxon>
        <taxon>Spermatophyta</taxon>
        <taxon>Magnoliopsida</taxon>
        <taxon>eudicotyledons</taxon>
        <taxon>Gunneridae</taxon>
        <taxon>Pentapetalae</taxon>
        <taxon>rosids</taxon>
        <taxon>malvids</taxon>
        <taxon>Malvales</taxon>
        <taxon>Malvaceae</taxon>
        <taxon>Malvoideae</taxon>
        <taxon>Gossypium</taxon>
    </lineage>
</organism>
<dbReference type="Proteomes" id="UP001358586">
    <property type="component" value="Chromosome 13"/>
</dbReference>
<comment type="caution">
    <text evidence="1">The sequence shown here is derived from an EMBL/GenBank/DDBJ whole genome shotgun (WGS) entry which is preliminary data.</text>
</comment>
<dbReference type="PANTHER" id="PTHR35218:SF9">
    <property type="entry name" value="ENDONUCLEASE_EXONUCLEASE_PHOSPHATASE DOMAIN-CONTAINING PROTEIN"/>
    <property type="match status" value="1"/>
</dbReference>
<evidence type="ECO:0008006" key="3">
    <source>
        <dbReference type="Google" id="ProtNLM"/>
    </source>
</evidence>
<reference evidence="1 2" key="1">
    <citation type="submission" date="2023-03" db="EMBL/GenBank/DDBJ databases">
        <title>WGS of Gossypium arboreum.</title>
        <authorList>
            <person name="Yu D."/>
        </authorList>
    </citation>
    <scope>NUCLEOTIDE SEQUENCE [LARGE SCALE GENOMIC DNA]</scope>
    <source>
        <tissue evidence="1">Leaf</tissue>
    </source>
</reference>
<accession>A0ABR0MGA0</accession>
<protein>
    <recommendedName>
        <fullName evidence="3">Endonuclease/exonuclease/phosphatase domain-containing protein</fullName>
    </recommendedName>
</protein>
<gene>
    <name evidence="1" type="ORF">PVK06_048381</name>
</gene>
<dbReference type="SUPFAM" id="SSF56219">
    <property type="entry name" value="DNase I-like"/>
    <property type="match status" value="1"/>
</dbReference>
<name>A0ABR0MGA0_GOSAR</name>
<evidence type="ECO:0000313" key="1">
    <source>
        <dbReference type="EMBL" id="KAK5772110.1"/>
    </source>
</evidence>
<dbReference type="EMBL" id="JARKNE010000013">
    <property type="protein sequence ID" value="KAK5772110.1"/>
    <property type="molecule type" value="Genomic_DNA"/>
</dbReference>
<proteinExistence type="predicted"/>
<evidence type="ECO:0000313" key="2">
    <source>
        <dbReference type="Proteomes" id="UP001358586"/>
    </source>
</evidence>
<sequence length="140" mass="16188">MQTNSFTHIQNVCKMSNCLVVNTNRRSGGLAMLWREGVEVAIQSYSSNHINSLVKIDNRINIRFTSFNGHADPNVRDQSWEIIRRIGRAVKEEWIVGEDFNAIMDDAEKKGGRRKPRTLMEDFREVLEELALVDIRQQGR</sequence>
<dbReference type="InterPro" id="IPR036691">
    <property type="entry name" value="Endo/exonu/phosph_ase_sf"/>
</dbReference>
<keyword evidence="2" id="KW-1185">Reference proteome</keyword>